<feature type="region of interest" description="Disordered" evidence="1">
    <location>
        <begin position="253"/>
        <end position="287"/>
    </location>
</feature>
<feature type="region of interest" description="Disordered" evidence="1">
    <location>
        <begin position="107"/>
        <end position="150"/>
    </location>
</feature>
<dbReference type="EMBL" id="LWQT01000039">
    <property type="protein sequence ID" value="OAN53697.1"/>
    <property type="molecule type" value="Genomic_DNA"/>
</dbReference>
<reference evidence="3 4" key="1">
    <citation type="submission" date="2016-04" db="EMBL/GenBank/DDBJ databases">
        <title>Draft genome sequence of freshwater magnetotactic bacteria Magnetospirillum marisnigri SP-1 and Magnetospirillum moscoviense BB-1.</title>
        <authorList>
            <person name="Koziaeva V."/>
            <person name="Dziuba M.V."/>
            <person name="Ivanov T.M."/>
            <person name="Kuznetsov B."/>
            <person name="Grouzdev D.S."/>
        </authorList>
    </citation>
    <scope>NUCLEOTIDE SEQUENCE [LARGE SCALE GENOMIC DNA]</scope>
    <source>
        <strain evidence="3 4">SP-1</strain>
    </source>
</reference>
<protein>
    <submittedName>
        <fullName evidence="3">Uncharacterized protein</fullName>
    </submittedName>
</protein>
<dbReference type="OrthoDB" id="6848942at2"/>
<feature type="signal peptide" evidence="2">
    <location>
        <begin position="1"/>
        <end position="22"/>
    </location>
</feature>
<sequence>MTHPALVLLLACALALPAAAQAQTVGPKPPPYQPPPKAQPRPETPARDEAPAPRMDTTVNAASFAPRDDVVGRFADAYVRGGRPRLAFYWNRLLSDTLAQWYSDSRTVTAERSSGSTEGDLSLNRSGNRQIATETQRRTGGEQGRPPRPETWEWEFQDGFLGAFLKADAQVVDRTAILRIMGAGAEDMDPRTVEVMALQNMADLMIEVLVAESVRSNTGYELRARVLDMKTGRLLAMVNSRALREWQPSLKAEATSRGFELPDEDDERFGPERSDQRYKATATGFERKRKPPKLSLIAHNLATNVMDALMPRLEAAADAAAQPPMAKAEPAAAPPSNAPMPLVRQPDVSKTVPAPPKPKAPVNDSAVPLPDVDTKPLPPPAKAATVEPSSPPAGDEPPMPKATRQ</sequence>
<proteinExistence type="predicted"/>
<keyword evidence="2" id="KW-0732">Signal</keyword>
<evidence type="ECO:0000256" key="2">
    <source>
        <dbReference type="SAM" id="SignalP"/>
    </source>
</evidence>
<name>A0A178MUF5_9PROT</name>
<evidence type="ECO:0000313" key="4">
    <source>
        <dbReference type="Proteomes" id="UP000078428"/>
    </source>
</evidence>
<dbReference type="AlphaFoldDB" id="A0A178MUF5"/>
<feature type="compositionally biased region" description="Basic and acidic residues" evidence="1">
    <location>
        <begin position="268"/>
        <end position="278"/>
    </location>
</feature>
<keyword evidence="4" id="KW-1185">Reference proteome</keyword>
<dbReference type="STRING" id="1285242.A6A04_13920"/>
<evidence type="ECO:0000256" key="1">
    <source>
        <dbReference type="SAM" id="MobiDB-lite"/>
    </source>
</evidence>
<feature type="compositionally biased region" description="Polar residues" evidence="1">
    <location>
        <begin position="107"/>
        <end position="134"/>
    </location>
</feature>
<feature type="compositionally biased region" description="Pro residues" evidence="1">
    <location>
        <begin position="27"/>
        <end position="43"/>
    </location>
</feature>
<feature type="compositionally biased region" description="Basic and acidic residues" evidence="1">
    <location>
        <begin position="135"/>
        <end position="150"/>
    </location>
</feature>
<comment type="caution">
    <text evidence="3">The sequence shown here is derived from an EMBL/GenBank/DDBJ whole genome shotgun (WGS) entry which is preliminary data.</text>
</comment>
<feature type="compositionally biased region" description="Low complexity" evidence="1">
    <location>
        <begin position="320"/>
        <end position="331"/>
    </location>
</feature>
<dbReference type="RefSeq" id="WP_068490121.1">
    <property type="nucleotide sequence ID" value="NZ_LWQT01000039.1"/>
</dbReference>
<feature type="region of interest" description="Disordered" evidence="1">
    <location>
        <begin position="320"/>
        <end position="405"/>
    </location>
</feature>
<organism evidence="3 4">
    <name type="scientific">Paramagnetospirillum marisnigri</name>
    <dbReference type="NCBI Taxonomy" id="1285242"/>
    <lineage>
        <taxon>Bacteria</taxon>
        <taxon>Pseudomonadati</taxon>
        <taxon>Pseudomonadota</taxon>
        <taxon>Alphaproteobacteria</taxon>
        <taxon>Rhodospirillales</taxon>
        <taxon>Magnetospirillaceae</taxon>
        <taxon>Paramagnetospirillum</taxon>
    </lineage>
</organism>
<evidence type="ECO:0000313" key="3">
    <source>
        <dbReference type="EMBL" id="OAN53697.1"/>
    </source>
</evidence>
<dbReference type="Proteomes" id="UP000078428">
    <property type="component" value="Unassembled WGS sequence"/>
</dbReference>
<accession>A0A178MUF5</accession>
<gene>
    <name evidence="3" type="ORF">A6A04_13920</name>
</gene>
<feature type="region of interest" description="Disordered" evidence="1">
    <location>
        <begin position="23"/>
        <end position="53"/>
    </location>
</feature>
<feature type="chain" id="PRO_5008092255" evidence="2">
    <location>
        <begin position="23"/>
        <end position="405"/>
    </location>
</feature>
<feature type="compositionally biased region" description="Pro residues" evidence="1">
    <location>
        <begin position="389"/>
        <end position="405"/>
    </location>
</feature>